<feature type="compositionally biased region" description="Polar residues" evidence="1">
    <location>
        <begin position="89"/>
        <end position="111"/>
    </location>
</feature>
<comment type="caution">
    <text evidence="2">The sequence shown here is derived from an EMBL/GenBank/DDBJ whole genome shotgun (WGS) entry which is preliminary data.</text>
</comment>
<organism evidence="2 3">
    <name type="scientific">Pristionchus fissidentatus</name>
    <dbReference type="NCBI Taxonomy" id="1538716"/>
    <lineage>
        <taxon>Eukaryota</taxon>
        <taxon>Metazoa</taxon>
        <taxon>Ecdysozoa</taxon>
        <taxon>Nematoda</taxon>
        <taxon>Chromadorea</taxon>
        <taxon>Rhabditida</taxon>
        <taxon>Rhabditina</taxon>
        <taxon>Diplogasteromorpha</taxon>
        <taxon>Diplogasteroidea</taxon>
        <taxon>Neodiplogasteridae</taxon>
        <taxon>Pristionchus</taxon>
    </lineage>
</organism>
<evidence type="ECO:0000313" key="3">
    <source>
        <dbReference type="Proteomes" id="UP001432322"/>
    </source>
</evidence>
<evidence type="ECO:0000313" key="2">
    <source>
        <dbReference type="EMBL" id="GMT10458.1"/>
    </source>
</evidence>
<sequence length="150" mass="15818">AMHKKFTFDDPEDSYWNENGLKSNNFFDDVGSKQVAARAAMANLFDADSPFAAGRGPPKGLHGKPPMVGQDRGGRGDGPASISRHSPETVASTSGRTEPLNNSSRRLSIDQQMTPTIMKVAVEEIGSSSVADDIVTTTTSMQLGGGGMMG</sequence>
<feature type="non-terminal residue" evidence="2">
    <location>
        <position position="1"/>
    </location>
</feature>
<keyword evidence="3" id="KW-1185">Reference proteome</keyword>
<dbReference type="AlphaFoldDB" id="A0AAV5UUS5"/>
<dbReference type="EMBL" id="BTSY01000001">
    <property type="protein sequence ID" value="GMT10458.1"/>
    <property type="molecule type" value="Genomic_DNA"/>
</dbReference>
<dbReference type="Proteomes" id="UP001432322">
    <property type="component" value="Unassembled WGS sequence"/>
</dbReference>
<proteinExistence type="predicted"/>
<accession>A0AAV5UUS5</accession>
<gene>
    <name evidence="2" type="ORF">PFISCL1PPCAC_1755</name>
</gene>
<feature type="region of interest" description="Disordered" evidence="1">
    <location>
        <begin position="48"/>
        <end position="111"/>
    </location>
</feature>
<feature type="non-terminal residue" evidence="2">
    <location>
        <position position="150"/>
    </location>
</feature>
<protein>
    <submittedName>
        <fullName evidence="2">Uncharacterized protein</fullName>
    </submittedName>
</protein>
<evidence type="ECO:0000256" key="1">
    <source>
        <dbReference type="SAM" id="MobiDB-lite"/>
    </source>
</evidence>
<name>A0AAV5UUS5_9BILA</name>
<reference evidence="2" key="1">
    <citation type="submission" date="2023-10" db="EMBL/GenBank/DDBJ databases">
        <title>Genome assembly of Pristionchus species.</title>
        <authorList>
            <person name="Yoshida K."/>
            <person name="Sommer R.J."/>
        </authorList>
    </citation>
    <scope>NUCLEOTIDE SEQUENCE</scope>
    <source>
        <strain evidence="2">RS5133</strain>
    </source>
</reference>